<gene>
    <name evidence="1" type="ORF">Nkreftii_002699</name>
</gene>
<dbReference type="Proteomes" id="UP000593737">
    <property type="component" value="Chromosome"/>
</dbReference>
<reference evidence="1 2" key="1">
    <citation type="journal article" date="2020" name="ISME J.">
        <title>Enrichment and physiological characterization of a novel comammox Nitrospira indicates ammonium inhibition of complete nitrification.</title>
        <authorList>
            <person name="Sakoula D."/>
            <person name="Koch H."/>
            <person name="Frank J."/>
            <person name="Jetten M.S.M."/>
            <person name="van Kessel M.A.H.J."/>
            <person name="Lucker S."/>
        </authorList>
    </citation>
    <scope>NUCLEOTIDE SEQUENCE [LARGE SCALE GENOMIC DNA]</scope>
    <source>
        <strain evidence="1">Comreactor17</strain>
    </source>
</reference>
<dbReference type="KEGG" id="nkf:Nkreftii_002699"/>
<name>A0A7S8FFG7_9BACT</name>
<dbReference type="EMBL" id="CP047423">
    <property type="protein sequence ID" value="QPD04925.1"/>
    <property type="molecule type" value="Genomic_DNA"/>
</dbReference>
<accession>A0A7S8FFG7</accession>
<sequence length="152" mass="16304">MSIKLCGKPTKSGSSCGYRLGDGRECPHHSGDGSAAKRFQMKGALASQEAQTIPDLTVDLTSEEGIALTLQGLSEKAARIKNVNLRRIAEIRQCCNTAVSLRQAAATRELNQSLLRLEHGARAVAVLQQMKAADRILKPLPGTPRKLEANGD</sequence>
<proteinExistence type="predicted"/>
<dbReference type="AlphaFoldDB" id="A0A7S8FFG7"/>
<evidence type="ECO:0000313" key="2">
    <source>
        <dbReference type="Proteomes" id="UP000593737"/>
    </source>
</evidence>
<organism evidence="1 2">
    <name type="scientific">Candidatus Nitrospira kreftii</name>
    <dbReference type="NCBI Taxonomy" id="2652173"/>
    <lineage>
        <taxon>Bacteria</taxon>
        <taxon>Pseudomonadati</taxon>
        <taxon>Nitrospirota</taxon>
        <taxon>Nitrospiria</taxon>
        <taxon>Nitrospirales</taxon>
        <taxon>Nitrospiraceae</taxon>
        <taxon>Nitrospira</taxon>
    </lineage>
</organism>
<protein>
    <submittedName>
        <fullName evidence="1">Uncharacterized protein</fullName>
    </submittedName>
</protein>
<evidence type="ECO:0000313" key="1">
    <source>
        <dbReference type="EMBL" id="QPD04925.1"/>
    </source>
</evidence>